<feature type="region of interest" description="Disordered" evidence="1">
    <location>
        <begin position="126"/>
        <end position="160"/>
    </location>
</feature>
<evidence type="ECO:0000256" key="2">
    <source>
        <dbReference type="SAM" id="Phobius"/>
    </source>
</evidence>
<keyword evidence="2" id="KW-1133">Transmembrane helix</keyword>
<keyword evidence="4" id="KW-1185">Reference proteome</keyword>
<feature type="region of interest" description="Disordered" evidence="1">
    <location>
        <begin position="190"/>
        <end position="257"/>
    </location>
</feature>
<sequence>MSSPATEPSATVPSTPEHADLVRHLGLMLDTRSGLARILDAAGSGHLDRATERADRAGPAVPYDDAHAALGADLAATIRLADGAAHILADAGPHNALLDDLATRVDTRRGLAAIRSAAAGRIPVSPDDLLRTERSTTDPADGGATNRRLAGRPRHRTPGPFARRKVRLAAAAGCALVVVVAAAVAAAMVGSAGSQPDDARPATTVGAERGGPGVPDGSENASLRPPTHPPAVEAPGTGNLVSDTPAGGPTGPTPVSVSQQIHGNSVTMQCRGAIAQLVAANTADGWALTRINPGPAELVGVRFESTSQPPYQVTVRGRCEGGSPRLEVS</sequence>
<comment type="caution">
    <text evidence="3">The sequence shown here is derived from an EMBL/GenBank/DDBJ whole genome shotgun (WGS) entry which is preliminary data.</text>
</comment>
<feature type="compositionally biased region" description="Basic residues" evidence="1">
    <location>
        <begin position="149"/>
        <end position="160"/>
    </location>
</feature>
<proteinExistence type="predicted"/>
<evidence type="ECO:0000313" key="3">
    <source>
        <dbReference type="EMBL" id="GIJ68926.1"/>
    </source>
</evidence>
<protein>
    <submittedName>
        <fullName evidence="3">Uncharacterized protein</fullName>
    </submittedName>
</protein>
<keyword evidence="2" id="KW-0812">Transmembrane</keyword>
<feature type="transmembrane region" description="Helical" evidence="2">
    <location>
        <begin position="168"/>
        <end position="190"/>
    </location>
</feature>
<accession>A0A8J3ZSJ4</accession>
<dbReference type="AlphaFoldDB" id="A0A8J3ZSJ4"/>
<reference evidence="3" key="1">
    <citation type="submission" date="2021-01" db="EMBL/GenBank/DDBJ databases">
        <title>Whole genome shotgun sequence of Virgisporangium ochraceum NBRC 16418.</title>
        <authorList>
            <person name="Komaki H."/>
            <person name="Tamura T."/>
        </authorList>
    </citation>
    <scope>NUCLEOTIDE SEQUENCE</scope>
    <source>
        <strain evidence="3">NBRC 16418</strain>
    </source>
</reference>
<dbReference type="Proteomes" id="UP000635606">
    <property type="component" value="Unassembled WGS sequence"/>
</dbReference>
<dbReference type="EMBL" id="BOPH01000053">
    <property type="protein sequence ID" value="GIJ68926.1"/>
    <property type="molecule type" value="Genomic_DNA"/>
</dbReference>
<keyword evidence="2" id="KW-0472">Membrane</keyword>
<gene>
    <name evidence="3" type="ORF">Voc01_038430</name>
</gene>
<name>A0A8J3ZSJ4_9ACTN</name>
<evidence type="ECO:0000313" key="4">
    <source>
        <dbReference type="Proteomes" id="UP000635606"/>
    </source>
</evidence>
<dbReference type="RefSeq" id="WP_203928866.1">
    <property type="nucleotide sequence ID" value="NZ_BOPH01000053.1"/>
</dbReference>
<organism evidence="3 4">
    <name type="scientific">Virgisporangium ochraceum</name>
    <dbReference type="NCBI Taxonomy" id="65505"/>
    <lineage>
        <taxon>Bacteria</taxon>
        <taxon>Bacillati</taxon>
        <taxon>Actinomycetota</taxon>
        <taxon>Actinomycetes</taxon>
        <taxon>Micromonosporales</taxon>
        <taxon>Micromonosporaceae</taxon>
        <taxon>Virgisporangium</taxon>
    </lineage>
</organism>
<evidence type="ECO:0000256" key="1">
    <source>
        <dbReference type="SAM" id="MobiDB-lite"/>
    </source>
</evidence>